<evidence type="ECO:0000259" key="1">
    <source>
        <dbReference type="Pfam" id="PF18407"/>
    </source>
</evidence>
<dbReference type="Pfam" id="PF13242">
    <property type="entry name" value="Hydrolase_like"/>
    <property type="match status" value="1"/>
</dbReference>
<dbReference type="InterPro" id="IPR023214">
    <property type="entry name" value="HAD_sf"/>
</dbReference>
<dbReference type="EMBL" id="BAAALN010000004">
    <property type="protein sequence ID" value="GAA1229735.1"/>
    <property type="molecule type" value="Genomic_DNA"/>
</dbReference>
<dbReference type="InterPro" id="IPR041065">
    <property type="entry name" value="GNAT-like"/>
</dbReference>
<dbReference type="Gene3D" id="3.40.50.1000">
    <property type="entry name" value="HAD superfamily/HAD-like"/>
    <property type="match status" value="2"/>
</dbReference>
<dbReference type="GO" id="GO:0016787">
    <property type="term" value="F:hydrolase activity"/>
    <property type="evidence" value="ECO:0007669"/>
    <property type="project" value="UniProtKB-KW"/>
</dbReference>
<dbReference type="Pfam" id="PF18407">
    <property type="entry name" value="GNAT_like"/>
    <property type="match status" value="1"/>
</dbReference>
<feature type="domain" description="GCN5-related N-acetyltransferase-like" evidence="1">
    <location>
        <begin position="275"/>
        <end position="339"/>
    </location>
</feature>
<dbReference type="RefSeq" id="WP_253866475.1">
    <property type="nucleotide sequence ID" value="NZ_BAAALN010000004.1"/>
</dbReference>
<sequence length="340" mass="33934">MSESAPLSQVCDALLFDLDGTVYRGGEPVPGAAGAVARARERGARVRFVTNNASKAPESVVAHLAAVGVPATGDEVSTSAQAGVRLLADRLDPGATALVVGTDALAEQVAAAGLTPVRTAEDTVAGVVQGHAPETAWPVLAEACLAIRAGAVWVACNEDATLPAERGLLPGNGAMVAALRAATGRTPLVAGKPETPLLRLAADSAASTHPLVIGDRLETDIAGAVAADMASLAVLTGVVTPAELLEAGPAERPGYVAADLAALDEPAAVVAVGPHEDWHVDARGDVLRVTAGDAEGPAEPMTLLRALCDAAWRTGTTAVRPGDGRSDGPAAAALADLGLA</sequence>
<dbReference type="Proteomes" id="UP001500653">
    <property type="component" value="Unassembled WGS sequence"/>
</dbReference>
<protein>
    <submittedName>
        <fullName evidence="2">HAD-IIA family hydrolase</fullName>
    </submittedName>
</protein>
<gene>
    <name evidence="2" type="ORF">GCM10009676_10440</name>
</gene>
<dbReference type="PANTHER" id="PTHR19288:SF95">
    <property type="entry name" value="D-GLYCEROL 3-PHOSPHATE PHOSPHATASE"/>
    <property type="match status" value="1"/>
</dbReference>
<dbReference type="NCBIfam" id="TIGR01460">
    <property type="entry name" value="HAD-SF-IIA"/>
    <property type="match status" value="1"/>
</dbReference>
<dbReference type="InterPro" id="IPR006357">
    <property type="entry name" value="HAD-SF_hydro_IIA"/>
</dbReference>
<evidence type="ECO:0000313" key="3">
    <source>
        <dbReference type="Proteomes" id="UP001500653"/>
    </source>
</evidence>
<proteinExistence type="predicted"/>
<dbReference type="SUPFAM" id="SSF56784">
    <property type="entry name" value="HAD-like"/>
    <property type="match status" value="1"/>
</dbReference>
<dbReference type="Pfam" id="PF13344">
    <property type="entry name" value="Hydrolase_6"/>
    <property type="match status" value="1"/>
</dbReference>
<name>A0ABP4GM38_9PSEU</name>
<dbReference type="Gene3D" id="3.30.300.290">
    <property type="match status" value="1"/>
</dbReference>
<dbReference type="InterPro" id="IPR036412">
    <property type="entry name" value="HAD-like_sf"/>
</dbReference>
<evidence type="ECO:0000313" key="2">
    <source>
        <dbReference type="EMBL" id="GAA1229735.1"/>
    </source>
</evidence>
<comment type="caution">
    <text evidence="2">The sequence shown here is derived from an EMBL/GenBank/DDBJ whole genome shotgun (WGS) entry which is preliminary data.</text>
</comment>
<reference evidence="3" key="1">
    <citation type="journal article" date="2019" name="Int. J. Syst. Evol. Microbiol.">
        <title>The Global Catalogue of Microorganisms (GCM) 10K type strain sequencing project: providing services to taxonomists for standard genome sequencing and annotation.</title>
        <authorList>
            <consortium name="The Broad Institute Genomics Platform"/>
            <consortium name="The Broad Institute Genome Sequencing Center for Infectious Disease"/>
            <person name="Wu L."/>
            <person name="Ma J."/>
        </authorList>
    </citation>
    <scope>NUCLEOTIDE SEQUENCE [LARGE SCALE GENOMIC DNA]</scope>
    <source>
        <strain evidence="3">JCM 13023</strain>
    </source>
</reference>
<organism evidence="2 3">
    <name type="scientific">Prauserella halophila</name>
    <dbReference type="NCBI Taxonomy" id="185641"/>
    <lineage>
        <taxon>Bacteria</taxon>
        <taxon>Bacillati</taxon>
        <taxon>Actinomycetota</taxon>
        <taxon>Actinomycetes</taxon>
        <taxon>Pseudonocardiales</taxon>
        <taxon>Pseudonocardiaceae</taxon>
        <taxon>Prauserella</taxon>
    </lineage>
</organism>
<keyword evidence="2" id="KW-0378">Hydrolase</keyword>
<keyword evidence="3" id="KW-1185">Reference proteome</keyword>
<dbReference type="PANTHER" id="PTHR19288">
    <property type="entry name" value="4-NITROPHENYLPHOSPHATASE-RELATED"/>
    <property type="match status" value="1"/>
</dbReference>
<accession>A0ABP4GM38</accession>